<accession>A0ABP6QH71</accession>
<dbReference type="PROSITE" id="PS50110">
    <property type="entry name" value="RESPONSE_REGULATORY"/>
    <property type="match status" value="1"/>
</dbReference>
<keyword evidence="9" id="KW-1185">Reference proteome</keyword>
<feature type="modified residue" description="4-aspartylphosphate" evidence="5">
    <location>
        <position position="54"/>
    </location>
</feature>
<dbReference type="PANTHER" id="PTHR43214">
    <property type="entry name" value="TWO-COMPONENT RESPONSE REGULATOR"/>
    <property type="match status" value="1"/>
</dbReference>
<dbReference type="Pfam" id="PF00072">
    <property type="entry name" value="Response_reg"/>
    <property type="match status" value="1"/>
</dbReference>
<dbReference type="Proteomes" id="UP001501237">
    <property type="component" value="Unassembled WGS sequence"/>
</dbReference>
<proteinExistence type="predicted"/>
<dbReference type="PRINTS" id="PR00038">
    <property type="entry name" value="HTHLUXR"/>
</dbReference>
<dbReference type="InterPro" id="IPR001789">
    <property type="entry name" value="Sig_transdc_resp-reg_receiver"/>
</dbReference>
<feature type="domain" description="HTH luxR-type" evidence="6">
    <location>
        <begin position="148"/>
        <end position="213"/>
    </location>
</feature>
<feature type="domain" description="Response regulatory" evidence="7">
    <location>
        <begin position="3"/>
        <end position="119"/>
    </location>
</feature>
<dbReference type="CDD" id="cd06170">
    <property type="entry name" value="LuxR_C_like"/>
    <property type="match status" value="1"/>
</dbReference>
<dbReference type="PROSITE" id="PS50043">
    <property type="entry name" value="HTH_LUXR_2"/>
    <property type="match status" value="1"/>
</dbReference>
<comment type="caution">
    <text evidence="8">The sequence shown here is derived from an EMBL/GenBank/DDBJ whole genome shotgun (WGS) entry which is preliminary data.</text>
</comment>
<evidence type="ECO:0000256" key="3">
    <source>
        <dbReference type="ARBA" id="ARBA00023125"/>
    </source>
</evidence>
<dbReference type="InterPro" id="IPR039420">
    <property type="entry name" value="WalR-like"/>
</dbReference>
<dbReference type="SUPFAM" id="SSF46894">
    <property type="entry name" value="C-terminal effector domain of the bipartite response regulators"/>
    <property type="match status" value="1"/>
</dbReference>
<keyword evidence="3" id="KW-0238">DNA-binding</keyword>
<organism evidence="8 9">
    <name type="scientific">Actinocorallia longicatena</name>
    <dbReference type="NCBI Taxonomy" id="111803"/>
    <lineage>
        <taxon>Bacteria</taxon>
        <taxon>Bacillati</taxon>
        <taxon>Actinomycetota</taxon>
        <taxon>Actinomycetes</taxon>
        <taxon>Streptosporangiales</taxon>
        <taxon>Thermomonosporaceae</taxon>
        <taxon>Actinocorallia</taxon>
    </lineage>
</organism>
<dbReference type="InterPro" id="IPR011006">
    <property type="entry name" value="CheY-like_superfamily"/>
</dbReference>
<evidence type="ECO:0000256" key="1">
    <source>
        <dbReference type="ARBA" id="ARBA00022553"/>
    </source>
</evidence>
<keyword evidence="1 5" id="KW-0597">Phosphoprotein</keyword>
<dbReference type="PANTHER" id="PTHR43214:SF24">
    <property type="entry name" value="TRANSCRIPTIONAL REGULATORY PROTEIN NARL-RELATED"/>
    <property type="match status" value="1"/>
</dbReference>
<gene>
    <name evidence="8" type="ORF">GCM10010468_61010</name>
</gene>
<dbReference type="InterPro" id="IPR058245">
    <property type="entry name" value="NreC/VraR/RcsB-like_REC"/>
</dbReference>
<dbReference type="Pfam" id="PF00196">
    <property type="entry name" value="GerE"/>
    <property type="match status" value="1"/>
</dbReference>
<evidence type="ECO:0000313" key="9">
    <source>
        <dbReference type="Proteomes" id="UP001501237"/>
    </source>
</evidence>
<dbReference type="EMBL" id="BAAAUV010000020">
    <property type="protein sequence ID" value="GAA3230505.1"/>
    <property type="molecule type" value="Genomic_DNA"/>
</dbReference>
<keyword evidence="2" id="KW-0805">Transcription regulation</keyword>
<evidence type="ECO:0000256" key="2">
    <source>
        <dbReference type="ARBA" id="ARBA00023015"/>
    </source>
</evidence>
<dbReference type="CDD" id="cd17535">
    <property type="entry name" value="REC_NarL-like"/>
    <property type="match status" value="1"/>
</dbReference>
<dbReference type="InterPro" id="IPR016032">
    <property type="entry name" value="Sig_transdc_resp-reg_C-effctor"/>
</dbReference>
<name>A0ABP6QH71_9ACTN</name>
<evidence type="ECO:0000256" key="4">
    <source>
        <dbReference type="ARBA" id="ARBA00023163"/>
    </source>
</evidence>
<evidence type="ECO:0000313" key="8">
    <source>
        <dbReference type="EMBL" id="GAA3230505.1"/>
    </source>
</evidence>
<dbReference type="RefSeq" id="WP_344835245.1">
    <property type="nucleotide sequence ID" value="NZ_BAAAUV010000020.1"/>
</dbReference>
<keyword evidence="4" id="KW-0804">Transcription</keyword>
<dbReference type="SUPFAM" id="SSF52172">
    <property type="entry name" value="CheY-like"/>
    <property type="match status" value="1"/>
</dbReference>
<dbReference type="PROSITE" id="PS00622">
    <property type="entry name" value="HTH_LUXR_1"/>
    <property type="match status" value="1"/>
</dbReference>
<sequence>MIDIIVVDDEELVRFGLRTILESDPELRVVAEARDGAEGLELCRLHRPAIVLMDIRMAGMDGLTATRELTADPAAPKVIVLTTFDVDDYVYQALESGAVGFLLKDTPPERLIGAVKTVAQGNAILSPGATLQLIRRFTGSPERRVFPGRSRLDDLTDRERGVLLLLAEGLSNAEIGARLLMSESTVKVHVSHVLAKLGAGNRVQAAILAHESGLVCDERMARGRRDGAGQGPRGADR</sequence>
<dbReference type="Gene3D" id="3.40.50.2300">
    <property type="match status" value="1"/>
</dbReference>
<evidence type="ECO:0000259" key="6">
    <source>
        <dbReference type="PROSITE" id="PS50043"/>
    </source>
</evidence>
<dbReference type="SMART" id="SM00421">
    <property type="entry name" value="HTH_LUXR"/>
    <property type="match status" value="1"/>
</dbReference>
<reference evidence="9" key="1">
    <citation type="journal article" date="2019" name="Int. J. Syst. Evol. Microbiol.">
        <title>The Global Catalogue of Microorganisms (GCM) 10K type strain sequencing project: providing services to taxonomists for standard genome sequencing and annotation.</title>
        <authorList>
            <consortium name="The Broad Institute Genomics Platform"/>
            <consortium name="The Broad Institute Genome Sequencing Center for Infectious Disease"/>
            <person name="Wu L."/>
            <person name="Ma J."/>
        </authorList>
    </citation>
    <scope>NUCLEOTIDE SEQUENCE [LARGE SCALE GENOMIC DNA]</scope>
    <source>
        <strain evidence="9">JCM 9377</strain>
    </source>
</reference>
<dbReference type="SMART" id="SM00448">
    <property type="entry name" value="REC"/>
    <property type="match status" value="1"/>
</dbReference>
<evidence type="ECO:0000256" key="5">
    <source>
        <dbReference type="PROSITE-ProRule" id="PRU00169"/>
    </source>
</evidence>
<dbReference type="InterPro" id="IPR000792">
    <property type="entry name" value="Tscrpt_reg_LuxR_C"/>
</dbReference>
<protein>
    <submittedName>
        <fullName evidence="8">Response regulator transcription factor</fullName>
    </submittedName>
</protein>
<evidence type="ECO:0000259" key="7">
    <source>
        <dbReference type="PROSITE" id="PS50110"/>
    </source>
</evidence>